<gene>
    <name evidence="1" type="ORF">J0A65_20300</name>
</gene>
<dbReference type="RefSeq" id="WP_206596166.1">
    <property type="nucleotide sequence ID" value="NZ_JAFKCS010000036.1"/>
</dbReference>
<accession>A0ABS3CYL2</accession>
<evidence type="ECO:0000313" key="2">
    <source>
        <dbReference type="Proteomes" id="UP000663992"/>
    </source>
</evidence>
<comment type="caution">
    <text evidence="1">The sequence shown here is derived from an EMBL/GenBank/DDBJ whole genome shotgun (WGS) entry which is preliminary data.</text>
</comment>
<name>A0ABS3CYL2_9ALTE</name>
<organism evidence="1 2">
    <name type="scientific">Bowmanella yangjiangensis</name>
    <dbReference type="NCBI Taxonomy" id="2811230"/>
    <lineage>
        <taxon>Bacteria</taxon>
        <taxon>Pseudomonadati</taxon>
        <taxon>Pseudomonadota</taxon>
        <taxon>Gammaproteobacteria</taxon>
        <taxon>Alteromonadales</taxon>
        <taxon>Alteromonadaceae</taxon>
        <taxon>Bowmanella</taxon>
    </lineage>
</organism>
<proteinExistence type="predicted"/>
<reference evidence="1 2" key="1">
    <citation type="submission" date="2021-03" db="EMBL/GenBank/DDBJ databases">
        <title>novel species isolated from a fishpond in China.</title>
        <authorList>
            <person name="Lu H."/>
            <person name="Cai Z."/>
        </authorList>
    </citation>
    <scope>NUCLEOTIDE SEQUENCE [LARGE SCALE GENOMIC DNA]</scope>
    <source>
        <strain evidence="1 2">Y57</strain>
    </source>
</reference>
<sequence>MTVKRYDPINSDGTCGICVEEPGYGAYVEFADYDALLSINAGLLEAFETATKGVISMVVELELGRPATDAQIEKTIQLAKPGSLVGDMVAALAKARSAS</sequence>
<keyword evidence="2" id="KW-1185">Reference proteome</keyword>
<evidence type="ECO:0000313" key="1">
    <source>
        <dbReference type="EMBL" id="MBN7822218.1"/>
    </source>
</evidence>
<protein>
    <submittedName>
        <fullName evidence="1">Uncharacterized protein</fullName>
    </submittedName>
</protein>
<dbReference type="Proteomes" id="UP000663992">
    <property type="component" value="Unassembled WGS sequence"/>
</dbReference>
<dbReference type="EMBL" id="JAFKCS010000036">
    <property type="protein sequence ID" value="MBN7822218.1"/>
    <property type="molecule type" value="Genomic_DNA"/>
</dbReference>